<evidence type="ECO:0000313" key="4">
    <source>
        <dbReference type="EMBL" id="SJZ87820.1"/>
    </source>
</evidence>
<evidence type="ECO:0000313" key="5">
    <source>
        <dbReference type="Proteomes" id="UP000196365"/>
    </source>
</evidence>
<accession>A0A1T4P8B5</accession>
<proteinExistence type="inferred from homology"/>
<reference evidence="4 5" key="1">
    <citation type="submission" date="2017-02" db="EMBL/GenBank/DDBJ databases">
        <authorList>
            <person name="Peterson S.W."/>
        </authorList>
    </citation>
    <scope>NUCLEOTIDE SEQUENCE [LARGE SCALE GENOMIC DNA]</scope>
    <source>
        <strain evidence="4 5">DSM 15102</strain>
    </source>
</reference>
<dbReference type="PANTHER" id="PTHR30576:SF10">
    <property type="entry name" value="SLL5057 PROTEIN"/>
    <property type="match status" value="1"/>
</dbReference>
<keyword evidence="2" id="KW-0812">Transmembrane</keyword>
<dbReference type="PANTHER" id="PTHR30576">
    <property type="entry name" value="COLANIC BIOSYNTHESIS UDP-GLUCOSE LIPID CARRIER TRANSFERASE"/>
    <property type="match status" value="1"/>
</dbReference>
<keyword evidence="2" id="KW-0472">Membrane</keyword>
<evidence type="ECO:0000256" key="1">
    <source>
        <dbReference type="ARBA" id="ARBA00006464"/>
    </source>
</evidence>
<comment type="similarity">
    <text evidence="1">Belongs to the bacterial sugar transferase family.</text>
</comment>
<dbReference type="GO" id="GO:0016780">
    <property type="term" value="F:phosphotransferase activity, for other substituted phosphate groups"/>
    <property type="evidence" value="ECO:0007669"/>
    <property type="project" value="TreeGrafter"/>
</dbReference>
<dbReference type="Proteomes" id="UP000196365">
    <property type="component" value="Unassembled WGS sequence"/>
</dbReference>
<feature type="domain" description="Bacterial sugar transferase" evidence="3">
    <location>
        <begin position="8"/>
        <end position="186"/>
    </location>
</feature>
<organism evidence="4 5">
    <name type="scientific">Garciella nitratireducens DSM 15102</name>
    <dbReference type="NCBI Taxonomy" id="1121911"/>
    <lineage>
        <taxon>Bacteria</taxon>
        <taxon>Bacillati</taxon>
        <taxon>Bacillota</taxon>
        <taxon>Clostridia</taxon>
        <taxon>Eubacteriales</taxon>
        <taxon>Eubacteriaceae</taxon>
        <taxon>Garciella</taxon>
    </lineage>
</organism>
<dbReference type="RefSeq" id="WP_087679330.1">
    <property type="nucleotide sequence ID" value="NZ_FUWV01000015.1"/>
</dbReference>
<evidence type="ECO:0000259" key="3">
    <source>
        <dbReference type="Pfam" id="PF02397"/>
    </source>
</evidence>
<name>A0A1T4P8B5_9FIRM</name>
<dbReference type="EMBL" id="FUWV01000015">
    <property type="protein sequence ID" value="SJZ87820.1"/>
    <property type="molecule type" value="Genomic_DNA"/>
</dbReference>
<keyword evidence="5" id="KW-1185">Reference proteome</keyword>
<gene>
    <name evidence="4" type="ORF">SAMN02745973_01972</name>
</gene>
<protein>
    <submittedName>
        <fullName evidence="4">O-antigen biosynthesis protein WbqP</fullName>
    </submittedName>
</protein>
<evidence type="ECO:0000256" key="2">
    <source>
        <dbReference type="SAM" id="Phobius"/>
    </source>
</evidence>
<keyword evidence="2" id="KW-1133">Transmembrane helix</keyword>
<dbReference type="Pfam" id="PF02397">
    <property type="entry name" value="Bac_transf"/>
    <property type="match status" value="1"/>
</dbReference>
<dbReference type="OrthoDB" id="9808602at2"/>
<dbReference type="AlphaFoldDB" id="A0A1T4P8B5"/>
<dbReference type="InterPro" id="IPR003362">
    <property type="entry name" value="Bact_transf"/>
</dbReference>
<feature type="transmembrane region" description="Helical" evidence="2">
    <location>
        <begin position="12"/>
        <end position="34"/>
    </location>
</feature>
<sequence>MKIYPYIKRIIDFTLSLLAMIILWPVFLLIAILIKLDSKGPVLFKQKRVGKSKKHFYILKFRTMRIDTPKDMPTHMLKNPEVFITRVGKFLRKTSLDELPQIINILRGEMSIIGPRPVLWNQYDLIEERDKYGANDIYPGLTGWAQINGRDELPIDIKAKYDGEYAEKMSFLFDVKVFFKTIFSVIRSEGVKEGASE</sequence>